<name>N9R397_9GAMM</name>
<gene>
    <name evidence="2" type="ORF">F889_03002</name>
</gene>
<evidence type="ECO:0000313" key="3">
    <source>
        <dbReference type="Proteomes" id="UP000013009"/>
    </source>
</evidence>
<evidence type="ECO:0000259" key="1">
    <source>
        <dbReference type="Pfam" id="PF13182"/>
    </source>
</evidence>
<dbReference type="AlphaFoldDB" id="N9R397"/>
<dbReference type="HOGENOM" id="CLU_060482_0_0_6"/>
<dbReference type="Pfam" id="PF13182">
    <property type="entry name" value="DUF4007"/>
    <property type="match status" value="1"/>
</dbReference>
<dbReference type="InterPro" id="IPR025248">
    <property type="entry name" value="DUF4007"/>
</dbReference>
<dbReference type="Proteomes" id="UP000013009">
    <property type="component" value="Unassembled WGS sequence"/>
</dbReference>
<protein>
    <recommendedName>
        <fullName evidence="1">DUF4007 domain-containing protein</fullName>
    </recommendedName>
</protein>
<dbReference type="OrthoDB" id="747541at2"/>
<comment type="caution">
    <text evidence="2">The sequence shown here is derived from an EMBL/GenBank/DDBJ whole genome shotgun (WGS) entry which is preliminary data.</text>
</comment>
<dbReference type="PATRIC" id="fig|1217695.3.peg.2930"/>
<reference evidence="2 3" key="1">
    <citation type="submission" date="2013-02" db="EMBL/GenBank/DDBJ databases">
        <title>The Genome Sequence of Acinetobacter sp. NIPH 1859.</title>
        <authorList>
            <consortium name="The Broad Institute Genome Sequencing Platform"/>
            <consortium name="The Broad Institute Genome Sequencing Center for Infectious Disease"/>
            <person name="Cerqueira G."/>
            <person name="Feldgarden M."/>
            <person name="Courvalin P."/>
            <person name="Perichon B."/>
            <person name="Grillot-Courvalin C."/>
            <person name="Clermont D."/>
            <person name="Rocha E."/>
            <person name="Yoon E.-J."/>
            <person name="Nemec A."/>
            <person name="Walker B."/>
            <person name="Young S.K."/>
            <person name="Zeng Q."/>
            <person name="Gargeya S."/>
            <person name="Fitzgerald M."/>
            <person name="Haas B."/>
            <person name="Abouelleil A."/>
            <person name="Alvarado L."/>
            <person name="Arachchi H.M."/>
            <person name="Berlin A.M."/>
            <person name="Chapman S.B."/>
            <person name="Dewar J."/>
            <person name="Goldberg J."/>
            <person name="Griggs A."/>
            <person name="Gujja S."/>
            <person name="Hansen M."/>
            <person name="Howarth C."/>
            <person name="Imamovic A."/>
            <person name="Larimer J."/>
            <person name="McCowan C."/>
            <person name="Murphy C."/>
            <person name="Neiman D."/>
            <person name="Pearson M."/>
            <person name="Priest M."/>
            <person name="Roberts A."/>
            <person name="Saif S."/>
            <person name="Shea T."/>
            <person name="Sisk P."/>
            <person name="Sykes S."/>
            <person name="Wortman J."/>
            <person name="Nusbaum C."/>
            <person name="Birren B."/>
        </authorList>
    </citation>
    <scope>NUCLEOTIDE SEQUENCE [LARGE SCALE GENOMIC DNA]</scope>
    <source>
        <strain evidence="2 3">NIPH 1859</strain>
    </source>
</reference>
<feature type="domain" description="DUF4007" evidence="1">
    <location>
        <begin position="12"/>
        <end position="311"/>
    </location>
</feature>
<evidence type="ECO:0000313" key="2">
    <source>
        <dbReference type="EMBL" id="ENX33070.1"/>
    </source>
</evidence>
<sequence length="313" mass="36062">MIQLPSDIKLIFSGHETFALRQLWLKKAYSQVEMHQDTFELVCPKSVFSSSDAVERFGVGKNMVASIKHWALATDVIRESSEPNGFMLGEIGKFLFDNDKGIDRFLENESSFWLIHWYLAGKSIRSTSWYILFNYLNSSNFSQDDVLKLTIELVLETENARSKKTLENDIDTCLKSYVSDNETEDGIESLLSKLGLIKKINKSLYQFNYAYHESLSDSLFCFAILDFWESLEKRYESSQSTLSFKNITYDYGSPGRVFKLTEYSINERLSRIEEISDGYLGWTDSSGLKQITKLKNEDICEVKMNLLRSAYGC</sequence>
<dbReference type="EMBL" id="APRZ01000019">
    <property type="protein sequence ID" value="ENX33070.1"/>
    <property type="molecule type" value="Genomic_DNA"/>
</dbReference>
<dbReference type="RefSeq" id="WP_005275645.1">
    <property type="nucleotide sequence ID" value="NZ_KB850195.1"/>
</dbReference>
<proteinExistence type="predicted"/>
<organism evidence="2 3">
    <name type="scientific">Acinetobacter colistiniresistens</name>
    <dbReference type="NCBI Taxonomy" id="280145"/>
    <lineage>
        <taxon>Bacteria</taxon>
        <taxon>Pseudomonadati</taxon>
        <taxon>Pseudomonadota</taxon>
        <taxon>Gammaproteobacteria</taxon>
        <taxon>Moraxellales</taxon>
        <taxon>Moraxellaceae</taxon>
        <taxon>Acinetobacter</taxon>
    </lineage>
</organism>
<keyword evidence="3" id="KW-1185">Reference proteome</keyword>
<accession>N9R397</accession>